<organism evidence="1 2">
    <name type="scientific">candidate division WS5 bacterium</name>
    <dbReference type="NCBI Taxonomy" id="2093353"/>
    <lineage>
        <taxon>Bacteria</taxon>
        <taxon>candidate division WS5</taxon>
    </lineage>
</organism>
<sequence>MSLPEGVPNFIRKPIEGSPEEGRILEAIKVIESLHNSGCYPTMKDKYLRKLWHTLKNFGALSYPSLLQSVELQDKAALDRAWQELCEACSL</sequence>
<protein>
    <submittedName>
        <fullName evidence="1">Uncharacterized protein</fullName>
    </submittedName>
</protein>
<comment type="caution">
    <text evidence="1">The sequence shown here is derived from an EMBL/GenBank/DDBJ whole genome shotgun (WGS) entry which is preliminary data.</text>
</comment>
<accession>A0A419DEH0</accession>
<dbReference type="EMBL" id="QZJW01000019">
    <property type="protein sequence ID" value="RJO61440.1"/>
    <property type="molecule type" value="Genomic_DNA"/>
</dbReference>
<dbReference type="AlphaFoldDB" id="A0A419DEH0"/>
<name>A0A419DEH0_9BACT</name>
<gene>
    <name evidence="1" type="ORF">C4544_02905</name>
</gene>
<proteinExistence type="predicted"/>
<evidence type="ECO:0000313" key="2">
    <source>
        <dbReference type="Proteomes" id="UP000285655"/>
    </source>
</evidence>
<dbReference type="Proteomes" id="UP000285655">
    <property type="component" value="Unassembled WGS sequence"/>
</dbReference>
<reference evidence="1 2" key="1">
    <citation type="journal article" date="2017" name="ISME J.">
        <title>Energy and carbon metabolisms in a deep terrestrial subsurface fluid microbial community.</title>
        <authorList>
            <person name="Momper L."/>
            <person name="Jungbluth S.P."/>
            <person name="Lee M.D."/>
            <person name="Amend J.P."/>
        </authorList>
    </citation>
    <scope>NUCLEOTIDE SEQUENCE [LARGE SCALE GENOMIC DNA]</scope>
    <source>
        <strain evidence="1">SURF_29</strain>
    </source>
</reference>
<evidence type="ECO:0000313" key="1">
    <source>
        <dbReference type="EMBL" id="RJO61440.1"/>
    </source>
</evidence>